<sequence>MTRILAAAVMLAASAVAVLAIASPPAHAVTPSCEVRTQAHYERYGGLWKDSAEHVLRGELPTCDPSTPQTSQGQEAHDEDHHDGDKKSRHCRKSWYC</sequence>
<dbReference type="Proteomes" id="UP000293430">
    <property type="component" value="Segment"/>
</dbReference>
<feature type="compositionally biased region" description="Polar residues" evidence="1">
    <location>
        <begin position="64"/>
        <end position="74"/>
    </location>
</feature>
<feature type="compositionally biased region" description="Basic residues" evidence="1">
    <location>
        <begin position="87"/>
        <end position="97"/>
    </location>
</feature>
<dbReference type="InterPro" id="IPR055623">
    <property type="entry name" value="DUF7199"/>
</dbReference>
<organism evidence="2 3">
    <name type="scientific">Mycobacterium phage Pharaoh</name>
    <dbReference type="NCBI Taxonomy" id="2530140"/>
    <lineage>
        <taxon>Viruses</taxon>
        <taxon>Duplodnaviria</taxon>
        <taxon>Heunggongvirae</taxon>
        <taxon>Uroviricota</taxon>
        <taxon>Caudoviricetes</taxon>
        <taxon>Pharaohvirus</taxon>
        <taxon>Pharaohvirus pharaoh</taxon>
    </lineage>
</organism>
<dbReference type="RefSeq" id="YP_010061603.1">
    <property type="nucleotide sequence ID" value="NC_054784.1"/>
</dbReference>
<evidence type="ECO:0000256" key="1">
    <source>
        <dbReference type="SAM" id="MobiDB-lite"/>
    </source>
</evidence>
<dbReference type="GeneID" id="64871222"/>
<evidence type="ECO:0000313" key="2">
    <source>
        <dbReference type="EMBL" id="QBJ00265.1"/>
    </source>
</evidence>
<gene>
    <name evidence="2" type="primary">77</name>
    <name evidence="2" type="ORF">SEA_PHARAOH_77</name>
</gene>
<accession>A0A481W258</accession>
<keyword evidence="3" id="KW-1185">Reference proteome</keyword>
<protein>
    <submittedName>
        <fullName evidence="2">Uncharacterized protein</fullName>
    </submittedName>
</protein>
<name>A0A481W258_9CAUD</name>
<evidence type="ECO:0000313" key="3">
    <source>
        <dbReference type="Proteomes" id="UP000293430"/>
    </source>
</evidence>
<dbReference type="KEGG" id="vg:64871222"/>
<feature type="region of interest" description="Disordered" evidence="1">
    <location>
        <begin position="58"/>
        <end position="97"/>
    </location>
</feature>
<feature type="compositionally biased region" description="Basic and acidic residues" evidence="1">
    <location>
        <begin position="75"/>
        <end position="86"/>
    </location>
</feature>
<dbReference type="EMBL" id="MK524530">
    <property type="protein sequence ID" value="QBJ00265.1"/>
    <property type="molecule type" value="Genomic_DNA"/>
</dbReference>
<proteinExistence type="predicted"/>
<reference evidence="2 3" key="1">
    <citation type="submission" date="2019-02" db="EMBL/GenBank/DDBJ databases">
        <authorList>
            <person name="Liuzzo S."/>
            <person name="Smith M.A."/>
            <person name="Garlena R.A."/>
            <person name="Russell D.A."/>
            <person name="Pope W.H."/>
            <person name="Jacobs-Sera D."/>
            <person name="Hatfull G.F."/>
        </authorList>
    </citation>
    <scope>NUCLEOTIDE SEQUENCE [LARGE SCALE GENOMIC DNA]</scope>
</reference>
<dbReference type="Pfam" id="PF23829">
    <property type="entry name" value="DUF7199"/>
    <property type="match status" value="1"/>
</dbReference>